<name>A0A495VPQ6_9RHOO</name>
<dbReference type="Proteomes" id="UP000270626">
    <property type="component" value="Unassembled WGS sequence"/>
</dbReference>
<comment type="similarity">
    <text evidence="1">Belongs to the HupH/HyaF family.</text>
</comment>
<feature type="domain" description="HupH hydrogenase expression protein C-terminal" evidence="2">
    <location>
        <begin position="171"/>
        <end position="285"/>
    </location>
</feature>
<evidence type="ECO:0000259" key="2">
    <source>
        <dbReference type="Pfam" id="PF04809"/>
    </source>
</evidence>
<keyword evidence="4" id="KW-1185">Reference proteome</keyword>
<dbReference type="Pfam" id="PF04809">
    <property type="entry name" value="HupH_C"/>
    <property type="match status" value="2"/>
</dbReference>
<comment type="caution">
    <text evidence="3">The sequence shown here is derived from an EMBL/GenBank/DDBJ whole genome shotgun (WGS) entry which is preliminary data.</text>
</comment>
<evidence type="ECO:0000313" key="3">
    <source>
        <dbReference type="EMBL" id="RKT51326.1"/>
    </source>
</evidence>
<dbReference type="EMBL" id="RBXP01000016">
    <property type="protein sequence ID" value="RKT51326.1"/>
    <property type="molecule type" value="Genomic_DNA"/>
</dbReference>
<evidence type="ECO:0000256" key="1">
    <source>
        <dbReference type="ARBA" id="ARBA00010832"/>
    </source>
</evidence>
<organism evidence="3 4">
    <name type="scientific">Azonexus fungiphilus</name>
    <dbReference type="NCBI Taxonomy" id="146940"/>
    <lineage>
        <taxon>Bacteria</taxon>
        <taxon>Pseudomonadati</taxon>
        <taxon>Pseudomonadota</taxon>
        <taxon>Betaproteobacteria</taxon>
        <taxon>Rhodocyclales</taxon>
        <taxon>Azonexaceae</taxon>
        <taxon>Azonexus</taxon>
    </lineage>
</organism>
<reference evidence="3 4" key="1">
    <citation type="submission" date="2018-10" db="EMBL/GenBank/DDBJ databases">
        <title>Genomic Encyclopedia of Type Strains, Phase IV (KMG-IV): sequencing the most valuable type-strain genomes for metagenomic binning, comparative biology and taxonomic classification.</title>
        <authorList>
            <person name="Goeker M."/>
        </authorList>
    </citation>
    <scope>NUCLEOTIDE SEQUENCE [LARGE SCALE GENOMIC DNA]</scope>
    <source>
        <strain evidence="3 4">DSM 23841</strain>
    </source>
</reference>
<sequence length="291" mass="30989">MNPSTLRPFPISVFAMGPLTGPGSQGDEAPAYLPMPQGMQTFAAPYLPENAAPETVAAVLALLGEFVAAAGRQGLAGAASVDLLGQPAAVRELINQSLGFGEVSAFTTAPRHWRVQETAFAGFWRVLEVGDDGRFLADRLETGAIPGVLLDAMQACAGSTLAPPDYAAGCMNAQALVEEIRMQAAAWQPGDAAHVINLSLLPVSEADLDTLYGWLGHREVSILSRGYGNCRITSTRLRNVWWVQYFNSMDTLILNSLEVVGVPDVALAAADDFADSLERLREYLALMAEPA</sequence>
<protein>
    <submittedName>
        <fullName evidence="3">Hydrogenase-1 operon protein HyaF</fullName>
    </submittedName>
</protein>
<dbReference type="AlphaFoldDB" id="A0A495VPQ6"/>
<accession>A0A495VPQ6</accession>
<feature type="domain" description="HupH hydrogenase expression protein C-terminal" evidence="2">
    <location>
        <begin position="76"/>
        <end position="158"/>
    </location>
</feature>
<evidence type="ECO:0000313" key="4">
    <source>
        <dbReference type="Proteomes" id="UP000270626"/>
    </source>
</evidence>
<dbReference type="Gene3D" id="3.30.1370.140">
    <property type="entry name" value="HupH hydrogenase expression protein, C-terminal domain"/>
    <property type="match status" value="2"/>
</dbReference>
<gene>
    <name evidence="3" type="ORF">DFR40_2541</name>
</gene>
<proteinExistence type="inferred from homology"/>
<dbReference type="InterPro" id="IPR038527">
    <property type="entry name" value="HupH_C_sf"/>
</dbReference>
<dbReference type="RefSeq" id="WP_211329792.1">
    <property type="nucleotide sequence ID" value="NZ_RBXP01000016.1"/>
</dbReference>
<dbReference type="InterPro" id="IPR006894">
    <property type="entry name" value="HupH_Hydgase_express_prot_C"/>
</dbReference>